<organism evidence="10 11">
    <name type="scientific">Mycteria americana</name>
    <name type="common">Wood stork</name>
    <dbReference type="NCBI Taxonomy" id="33587"/>
    <lineage>
        <taxon>Eukaryota</taxon>
        <taxon>Metazoa</taxon>
        <taxon>Chordata</taxon>
        <taxon>Craniata</taxon>
        <taxon>Vertebrata</taxon>
        <taxon>Euteleostomi</taxon>
        <taxon>Archelosauria</taxon>
        <taxon>Archosauria</taxon>
        <taxon>Dinosauria</taxon>
        <taxon>Saurischia</taxon>
        <taxon>Theropoda</taxon>
        <taxon>Coelurosauria</taxon>
        <taxon>Aves</taxon>
        <taxon>Neognathae</taxon>
        <taxon>Neoaves</taxon>
        <taxon>Aequornithes</taxon>
        <taxon>Ciconiiformes</taxon>
        <taxon>Ciconiidae</taxon>
        <taxon>Mycteria</taxon>
    </lineage>
</organism>
<keyword evidence="6" id="KW-0472">Membrane</keyword>
<evidence type="ECO:0000313" key="10">
    <source>
        <dbReference type="EMBL" id="KAK4805219.1"/>
    </source>
</evidence>
<dbReference type="InterPro" id="IPR016064">
    <property type="entry name" value="NAD/diacylglycerol_kinase_sf"/>
</dbReference>
<evidence type="ECO:0000313" key="11">
    <source>
        <dbReference type="Proteomes" id="UP001333110"/>
    </source>
</evidence>
<dbReference type="InterPro" id="IPR050187">
    <property type="entry name" value="Lipid_Phosphate_FormReg"/>
</dbReference>
<feature type="compositionally biased region" description="Gly residues" evidence="8">
    <location>
        <begin position="382"/>
        <end position="391"/>
    </location>
</feature>
<feature type="compositionally biased region" description="Low complexity" evidence="8">
    <location>
        <begin position="441"/>
        <end position="453"/>
    </location>
</feature>
<dbReference type="InterPro" id="IPR017438">
    <property type="entry name" value="ATP-NAD_kinase_N"/>
</dbReference>
<feature type="region of interest" description="Disordered" evidence="8">
    <location>
        <begin position="1"/>
        <end position="21"/>
    </location>
</feature>
<evidence type="ECO:0000256" key="6">
    <source>
        <dbReference type="ARBA" id="ARBA00023136"/>
    </source>
</evidence>
<evidence type="ECO:0000256" key="5">
    <source>
        <dbReference type="ARBA" id="ARBA00022840"/>
    </source>
</evidence>
<dbReference type="PANTHER" id="PTHR12358">
    <property type="entry name" value="SPHINGOSINE KINASE"/>
    <property type="match status" value="1"/>
</dbReference>
<name>A0AAN7RG02_MYCAM</name>
<feature type="compositionally biased region" description="Gly residues" evidence="8">
    <location>
        <begin position="10"/>
        <end position="21"/>
    </location>
</feature>
<dbReference type="FunFam" id="3.40.50.10330:FF:000005">
    <property type="entry name" value="Sphingosine kinase 2"/>
    <property type="match status" value="1"/>
</dbReference>
<feature type="compositionally biased region" description="Low complexity" evidence="8">
    <location>
        <begin position="393"/>
        <end position="412"/>
    </location>
</feature>
<dbReference type="Proteomes" id="UP001333110">
    <property type="component" value="Unassembled WGS sequence"/>
</dbReference>
<dbReference type="AlphaFoldDB" id="A0AAN7RG02"/>
<dbReference type="GO" id="GO:0006669">
    <property type="term" value="P:sphinganine-1-phosphate biosynthetic process"/>
    <property type="evidence" value="ECO:0007669"/>
    <property type="project" value="TreeGrafter"/>
</dbReference>
<dbReference type="EMBL" id="JAUNZN010000158">
    <property type="protein sequence ID" value="KAK4805219.1"/>
    <property type="molecule type" value="Genomic_DNA"/>
</dbReference>
<gene>
    <name evidence="10" type="ORF">QYF61_002681</name>
</gene>
<evidence type="ECO:0000256" key="7">
    <source>
        <dbReference type="ARBA" id="ARBA00044037"/>
    </source>
</evidence>
<feature type="domain" description="DAGKc" evidence="9">
    <location>
        <begin position="139"/>
        <end position="286"/>
    </location>
</feature>
<dbReference type="SMART" id="SM00046">
    <property type="entry name" value="DAGKc"/>
    <property type="match status" value="1"/>
</dbReference>
<dbReference type="GO" id="GO:0008481">
    <property type="term" value="F:sphingosine kinase activity"/>
    <property type="evidence" value="ECO:0007669"/>
    <property type="project" value="UniProtKB-EC"/>
</dbReference>
<dbReference type="GO" id="GO:0046512">
    <property type="term" value="P:sphingosine biosynthetic process"/>
    <property type="evidence" value="ECO:0007669"/>
    <property type="project" value="TreeGrafter"/>
</dbReference>
<evidence type="ECO:0000256" key="1">
    <source>
        <dbReference type="ARBA" id="ARBA00004308"/>
    </source>
</evidence>
<protein>
    <recommendedName>
        <fullName evidence="7">sphingosine kinase</fullName>
        <ecNumber evidence="7">2.7.1.91</ecNumber>
    </recommendedName>
</protein>
<sequence>MNEEPLLEGDFGGPPGAGGGPRFHLRLTRTELQILGGPPGGGGTAGGGGVLRLADVVGCHTLRAPSLPAAAFFAVYAYPPRCRGVPGGPRRRRRAPTFRVDAAPHYEGNRATAERWARAIRCLVRGLPLPPQAEILPEPRRRRLLLLLNPFGGRGQALSWCQTHVLPMITEADISFNLIQTERANHARELVTGISLDEWDGIVTVSGDGLLYEVVNGLMDRPDWAAALRMPLGILPCGSGNALAAAINFHAGLAPALGLSLLQNCAVLLCRGTPSPLDLVSVTTASGARVFSFLSVAWGLVADVDIESERLRRLGPARFALGTAARLLALHTYRGRLSYLPAVPRSATTDATGATAAATAAPLPRALSDLGLCAGTPSGPGTPEGDGGDWGDAGDNPGLGDNAGKNGAAAGDVPVWGDALIQGDAPGRGDTAGRGDIAVQGDASSSGDSSSDGVTPRRGDTPSDGATKVHGDDSSSGVTLRHGDTPGHGATTVHGDAPSPGDTPSDGANMVHGVTPKDGDTPGHGATASSGDAPSDGATEPWGHPKPWGHLKPRGHQGPWCHLKAGGHPQPRCPPKRRVPPRPPPSPPGGPVDDLLVPLGQPVPPGWVTLEGDFVLVLAIYQSHLGAELVAAPRARPDDGLIHLCYVRAGVSRGALLRVLLAMARGGGGDAATAGPPLARVPARAFRLEPLTPRGVLTVDGERVEYGPLQGQIHRGLARLLTPAPP</sequence>
<reference evidence="10 11" key="1">
    <citation type="journal article" date="2023" name="J. Hered.">
        <title>Chromosome-level genome of the wood stork (Mycteria americana) provides insight into avian chromosome evolution.</title>
        <authorList>
            <person name="Flamio R. Jr."/>
            <person name="Ramstad K.M."/>
        </authorList>
    </citation>
    <scope>NUCLEOTIDE SEQUENCE [LARGE SCALE GENOMIC DNA]</scope>
    <source>
        <strain evidence="10">JAX WOST 10</strain>
    </source>
</reference>
<dbReference type="PANTHER" id="PTHR12358:SF40">
    <property type="entry name" value="SPHINGOSINE KINASE 2"/>
    <property type="match status" value="1"/>
</dbReference>
<feature type="region of interest" description="Disordered" evidence="8">
    <location>
        <begin position="371"/>
        <end position="593"/>
    </location>
</feature>
<keyword evidence="3" id="KW-0547">Nucleotide-binding</keyword>
<dbReference type="GO" id="GO:0005737">
    <property type="term" value="C:cytoplasm"/>
    <property type="evidence" value="ECO:0007669"/>
    <property type="project" value="TreeGrafter"/>
</dbReference>
<keyword evidence="5" id="KW-0067">ATP-binding</keyword>
<evidence type="ECO:0000256" key="4">
    <source>
        <dbReference type="ARBA" id="ARBA00022777"/>
    </source>
</evidence>
<keyword evidence="4" id="KW-0418">Kinase</keyword>
<dbReference type="Pfam" id="PF00781">
    <property type="entry name" value="DAGK_cat"/>
    <property type="match status" value="1"/>
</dbReference>
<evidence type="ECO:0000259" key="9">
    <source>
        <dbReference type="PROSITE" id="PS50146"/>
    </source>
</evidence>
<dbReference type="PROSITE" id="PS50146">
    <property type="entry name" value="DAGK"/>
    <property type="match status" value="1"/>
</dbReference>
<feature type="compositionally biased region" description="Pro residues" evidence="8">
    <location>
        <begin position="581"/>
        <end position="590"/>
    </location>
</feature>
<dbReference type="SUPFAM" id="SSF111331">
    <property type="entry name" value="NAD kinase/diacylglycerol kinase-like"/>
    <property type="match status" value="1"/>
</dbReference>
<dbReference type="GO" id="GO:0016020">
    <property type="term" value="C:membrane"/>
    <property type="evidence" value="ECO:0007669"/>
    <property type="project" value="TreeGrafter"/>
</dbReference>
<dbReference type="GO" id="GO:0012505">
    <property type="term" value="C:endomembrane system"/>
    <property type="evidence" value="ECO:0007669"/>
    <property type="project" value="UniProtKB-SubCell"/>
</dbReference>
<accession>A0AAN7RG02</accession>
<feature type="compositionally biased region" description="Basic and acidic residues" evidence="8">
    <location>
        <begin position="455"/>
        <end position="473"/>
    </location>
</feature>
<dbReference type="Gene3D" id="3.40.50.10330">
    <property type="entry name" value="Probable inorganic polyphosphate/atp-NAD kinase, domain 1"/>
    <property type="match status" value="1"/>
</dbReference>
<keyword evidence="11" id="KW-1185">Reference proteome</keyword>
<dbReference type="EC" id="2.7.1.91" evidence="7"/>
<dbReference type="GO" id="GO:0043065">
    <property type="term" value="P:positive regulation of apoptotic process"/>
    <property type="evidence" value="ECO:0007669"/>
    <property type="project" value="TreeGrafter"/>
</dbReference>
<evidence type="ECO:0000256" key="3">
    <source>
        <dbReference type="ARBA" id="ARBA00022741"/>
    </source>
</evidence>
<evidence type="ECO:0000256" key="8">
    <source>
        <dbReference type="SAM" id="MobiDB-lite"/>
    </source>
</evidence>
<evidence type="ECO:0000256" key="2">
    <source>
        <dbReference type="ARBA" id="ARBA00022679"/>
    </source>
</evidence>
<proteinExistence type="predicted"/>
<dbReference type="GO" id="GO:0005524">
    <property type="term" value="F:ATP binding"/>
    <property type="evidence" value="ECO:0007669"/>
    <property type="project" value="UniProtKB-KW"/>
</dbReference>
<comment type="subcellular location">
    <subcellularLocation>
        <location evidence="1">Endomembrane system</location>
    </subcellularLocation>
</comment>
<dbReference type="Gene3D" id="2.60.200.40">
    <property type="match status" value="2"/>
</dbReference>
<keyword evidence="2" id="KW-0808">Transferase</keyword>
<comment type="caution">
    <text evidence="10">The sequence shown here is derived from an EMBL/GenBank/DDBJ whole genome shotgun (WGS) entry which is preliminary data.</text>
</comment>
<dbReference type="InterPro" id="IPR001206">
    <property type="entry name" value="Diacylglycerol_kinase_cat_dom"/>
</dbReference>